<dbReference type="PANTHER" id="PTHR32089:SF112">
    <property type="entry name" value="LYSOZYME-LIKE PROTEIN-RELATED"/>
    <property type="match status" value="1"/>
</dbReference>
<dbReference type="GO" id="GO:0007165">
    <property type="term" value="P:signal transduction"/>
    <property type="evidence" value="ECO:0007669"/>
    <property type="project" value="UniProtKB-KW"/>
</dbReference>
<protein>
    <submittedName>
        <fullName evidence="6">Methyl-accepting chemotaxis protein</fullName>
    </submittedName>
</protein>
<dbReference type="PANTHER" id="PTHR32089">
    <property type="entry name" value="METHYL-ACCEPTING CHEMOTAXIS PROTEIN MCPB"/>
    <property type="match status" value="1"/>
</dbReference>
<dbReference type="STRING" id="553311.SAMN05216231_2771"/>
<reference evidence="6 7" key="1">
    <citation type="submission" date="2016-10" db="EMBL/GenBank/DDBJ databases">
        <authorList>
            <person name="de Groot N.N."/>
        </authorList>
    </citation>
    <scope>NUCLEOTIDE SEQUENCE [LARGE SCALE GENOMIC DNA]</scope>
    <source>
        <strain evidence="6 7">CGMCC 1.10449</strain>
    </source>
</reference>
<dbReference type="Proteomes" id="UP000199444">
    <property type="component" value="Unassembled WGS sequence"/>
</dbReference>
<evidence type="ECO:0000256" key="4">
    <source>
        <dbReference type="SAM" id="MobiDB-lite"/>
    </source>
</evidence>
<sequence length="319" mass="36094">MLGKTKKRNNLEEQLNTANQKIQKLEQEKAQIKKDSSLFLNQFEEDLIHTINQHEHVNGQHHDLEGLVVRIKQRFDEVQTRGQQSSEHSKRLVEKGNGLVESSDTLSKQSEEYQEIMEQNQKLMARLESQMTKTAGSMQELGEHSNTIKEVVQVISEIANQTNLLALNASIEAARAGEHGKGFAVVASEVRKLAENTAESTHHIDEVTTTIQRKIQEAEQDTYENQKTLRSSTEISNKTVDMLEQMASIVKTVKSNTQDVLQNINNQNELTEEMVRYIEETNDSFDTIKQVITQHIEDAKVVDERLASGVEGIKEASTS</sequence>
<organism evidence="6 7">
    <name type="scientific">Virgibacillus salinus</name>
    <dbReference type="NCBI Taxonomy" id="553311"/>
    <lineage>
        <taxon>Bacteria</taxon>
        <taxon>Bacillati</taxon>
        <taxon>Bacillota</taxon>
        <taxon>Bacilli</taxon>
        <taxon>Bacillales</taxon>
        <taxon>Bacillaceae</taxon>
        <taxon>Virgibacillus</taxon>
    </lineage>
</organism>
<accession>A0A1H1E8K1</accession>
<name>A0A1H1E8K1_9BACI</name>
<dbReference type="AlphaFoldDB" id="A0A1H1E8K1"/>
<keyword evidence="3" id="KW-0175">Coiled coil</keyword>
<feature type="region of interest" description="Disordered" evidence="4">
    <location>
        <begin position="79"/>
        <end position="109"/>
    </location>
</feature>
<dbReference type="RefSeq" id="WP_092493557.1">
    <property type="nucleotide sequence ID" value="NZ_FNKD01000003.1"/>
</dbReference>
<dbReference type="PROSITE" id="PS50111">
    <property type="entry name" value="CHEMOTAXIS_TRANSDUC_2"/>
    <property type="match status" value="1"/>
</dbReference>
<dbReference type="SMART" id="SM00283">
    <property type="entry name" value="MA"/>
    <property type="match status" value="1"/>
</dbReference>
<evidence type="ECO:0000256" key="3">
    <source>
        <dbReference type="SAM" id="Coils"/>
    </source>
</evidence>
<dbReference type="Gene3D" id="1.10.287.950">
    <property type="entry name" value="Methyl-accepting chemotaxis protein"/>
    <property type="match status" value="1"/>
</dbReference>
<keyword evidence="1 2" id="KW-0807">Transducer</keyword>
<gene>
    <name evidence="6" type="ORF">SAMN05216231_2771</name>
</gene>
<evidence type="ECO:0000259" key="5">
    <source>
        <dbReference type="PROSITE" id="PS50111"/>
    </source>
</evidence>
<evidence type="ECO:0000313" key="6">
    <source>
        <dbReference type="EMBL" id="SDQ84994.1"/>
    </source>
</evidence>
<dbReference type="GO" id="GO:0016020">
    <property type="term" value="C:membrane"/>
    <property type="evidence" value="ECO:0007669"/>
    <property type="project" value="InterPro"/>
</dbReference>
<proteinExistence type="predicted"/>
<dbReference type="Pfam" id="PF00015">
    <property type="entry name" value="MCPsignal"/>
    <property type="match status" value="1"/>
</dbReference>
<evidence type="ECO:0000256" key="1">
    <source>
        <dbReference type="ARBA" id="ARBA00023224"/>
    </source>
</evidence>
<feature type="domain" description="Methyl-accepting transducer" evidence="5">
    <location>
        <begin position="73"/>
        <end position="282"/>
    </location>
</feature>
<evidence type="ECO:0000313" key="7">
    <source>
        <dbReference type="Proteomes" id="UP000199444"/>
    </source>
</evidence>
<keyword evidence="7" id="KW-1185">Reference proteome</keyword>
<dbReference type="InterPro" id="IPR004089">
    <property type="entry name" value="MCPsignal_dom"/>
</dbReference>
<evidence type="ECO:0000256" key="2">
    <source>
        <dbReference type="PROSITE-ProRule" id="PRU00284"/>
    </source>
</evidence>
<feature type="coiled-coil region" evidence="3">
    <location>
        <begin position="1"/>
        <end position="42"/>
    </location>
</feature>
<dbReference type="SUPFAM" id="SSF58104">
    <property type="entry name" value="Methyl-accepting chemotaxis protein (MCP) signaling domain"/>
    <property type="match status" value="1"/>
</dbReference>
<dbReference type="EMBL" id="FNKD01000003">
    <property type="protein sequence ID" value="SDQ84994.1"/>
    <property type="molecule type" value="Genomic_DNA"/>
</dbReference>